<evidence type="ECO:0000256" key="1">
    <source>
        <dbReference type="SAM" id="MobiDB-lite"/>
    </source>
</evidence>
<reference evidence="2 3" key="1">
    <citation type="submission" date="2021-06" db="EMBL/GenBank/DDBJ databases">
        <authorList>
            <person name="Kallberg Y."/>
            <person name="Tangrot J."/>
            <person name="Rosling A."/>
        </authorList>
    </citation>
    <scope>NUCLEOTIDE SEQUENCE [LARGE SCALE GENOMIC DNA]</scope>
    <source>
        <strain evidence="2 3">120-4 pot B 10/14</strain>
    </source>
</reference>
<evidence type="ECO:0000313" key="2">
    <source>
        <dbReference type="EMBL" id="CAG8834089.1"/>
    </source>
</evidence>
<dbReference type="Proteomes" id="UP000789901">
    <property type="component" value="Unassembled WGS sequence"/>
</dbReference>
<name>A0ABN7WKZ8_GIGMA</name>
<feature type="compositionally biased region" description="Polar residues" evidence="1">
    <location>
        <begin position="29"/>
        <end position="41"/>
    </location>
</feature>
<keyword evidence="3" id="KW-1185">Reference proteome</keyword>
<proteinExistence type="predicted"/>
<sequence length="80" mass="9176">MPENSLPNAEGVQKLISLKSLHSAESAKEQNNSHNTKNAQEQIPEKCSKTNARELIQHLDVQEQTREFITQCRKCSRTNW</sequence>
<dbReference type="EMBL" id="CAJVQB010048643">
    <property type="protein sequence ID" value="CAG8834089.1"/>
    <property type="molecule type" value="Genomic_DNA"/>
</dbReference>
<organism evidence="2 3">
    <name type="scientific">Gigaspora margarita</name>
    <dbReference type="NCBI Taxonomy" id="4874"/>
    <lineage>
        <taxon>Eukaryota</taxon>
        <taxon>Fungi</taxon>
        <taxon>Fungi incertae sedis</taxon>
        <taxon>Mucoromycota</taxon>
        <taxon>Glomeromycotina</taxon>
        <taxon>Glomeromycetes</taxon>
        <taxon>Diversisporales</taxon>
        <taxon>Gigasporaceae</taxon>
        <taxon>Gigaspora</taxon>
    </lineage>
</organism>
<accession>A0ABN7WKZ8</accession>
<protein>
    <submittedName>
        <fullName evidence="2">45101_t:CDS:1</fullName>
    </submittedName>
</protein>
<evidence type="ECO:0000313" key="3">
    <source>
        <dbReference type="Proteomes" id="UP000789901"/>
    </source>
</evidence>
<gene>
    <name evidence="2" type="ORF">GMARGA_LOCUS31877</name>
</gene>
<comment type="caution">
    <text evidence="2">The sequence shown here is derived from an EMBL/GenBank/DDBJ whole genome shotgun (WGS) entry which is preliminary data.</text>
</comment>
<feature type="region of interest" description="Disordered" evidence="1">
    <location>
        <begin position="23"/>
        <end position="45"/>
    </location>
</feature>